<evidence type="ECO:0000313" key="3">
    <source>
        <dbReference type="EMBL" id="EDH4586592.1"/>
    </source>
</evidence>
<protein>
    <submittedName>
        <fullName evidence="2">Helix-turn-helix domain-containing protein</fullName>
    </submittedName>
</protein>
<dbReference type="EMBL" id="AAMHSF010000028">
    <property type="protein sequence ID" value="EDH4586592.1"/>
    <property type="molecule type" value="Genomic_DNA"/>
</dbReference>
<organism evidence="3">
    <name type="scientific">Salmonella enterica</name>
    <name type="common">Salmonella choleraesuis</name>
    <dbReference type="NCBI Taxonomy" id="28901"/>
    <lineage>
        <taxon>Bacteria</taxon>
        <taxon>Pseudomonadati</taxon>
        <taxon>Pseudomonadota</taxon>
        <taxon>Gammaproteobacteria</taxon>
        <taxon>Enterobacterales</taxon>
        <taxon>Enterobacteriaceae</taxon>
        <taxon>Salmonella</taxon>
    </lineage>
</organism>
<sequence>MQNFGLAFRYPAHRLGGCDPRHQHPSLEVPVCADNISILFHMFVVKLAYFLVFIDVYRLSFTIFGVISAYRFSLFFIGVHMKLLDSNEVCELLGISKSTLYRWCGVSEDFSGLGLSSGLPQANALNSRLAKATQKSLGWENMLVGRALQQKALGVEETPSDFPRPFKIGRSFKWKDAEIMAWLETRRV</sequence>
<name>A0A634FDL2_SALER</name>
<evidence type="ECO:0000259" key="1">
    <source>
        <dbReference type="Pfam" id="PF12728"/>
    </source>
</evidence>
<proteinExistence type="predicted"/>
<evidence type="ECO:0000313" key="2">
    <source>
        <dbReference type="EMBL" id="ECK1652406.1"/>
    </source>
</evidence>
<comment type="caution">
    <text evidence="3">The sequence shown here is derived from an EMBL/GenBank/DDBJ whole genome shotgun (WGS) entry which is preliminary data.</text>
</comment>
<dbReference type="Pfam" id="PF12728">
    <property type="entry name" value="HTH_17"/>
    <property type="match status" value="1"/>
</dbReference>
<reference evidence="3" key="1">
    <citation type="submission" date="2018-07" db="EMBL/GenBank/DDBJ databases">
        <authorList>
            <consortium name="PulseNet: The National Subtyping Network for Foodborne Disease Surveillance"/>
            <person name="Tarr C.L."/>
            <person name="Trees E."/>
            <person name="Katz L.S."/>
            <person name="Carleton-Romer H.A."/>
            <person name="Stroika S."/>
            <person name="Kucerova Z."/>
            <person name="Roache K.F."/>
            <person name="Sabol A.L."/>
            <person name="Besser J."/>
            <person name="Gerner-Smidt P."/>
        </authorList>
    </citation>
    <scope>NUCLEOTIDE SEQUENCE</scope>
    <source>
        <strain evidence="3">2014K-0489</strain>
    </source>
</reference>
<reference evidence="2" key="2">
    <citation type="submission" date="2019-07" db="EMBL/GenBank/DDBJ databases">
        <authorList>
            <consortium name="NARMS: The National Antimicrobial Resistance Monitoring System"/>
        </authorList>
    </citation>
    <scope>NUCLEOTIDE SEQUENCE</scope>
    <source>
        <strain evidence="2">CVM N18S1880</strain>
    </source>
</reference>
<gene>
    <name evidence="3" type="ORF">CBX91_21890</name>
    <name evidence="2" type="ORF">FQE38_23760</name>
</gene>
<dbReference type="InterPro" id="IPR041657">
    <property type="entry name" value="HTH_17"/>
</dbReference>
<dbReference type="EMBL" id="AAJAVD010000049">
    <property type="protein sequence ID" value="ECK1652406.1"/>
    <property type="molecule type" value="Genomic_DNA"/>
</dbReference>
<dbReference type="AlphaFoldDB" id="A0A634FDL2"/>
<feature type="domain" description="Helix-turn-helix" evidence="1">
    <location>
        <begin position="83"/>
        <end position="104"/>
    </location>
</feature>
<accession>A0A634FDL2</accession>